<gene>
    <name evidence="2" type="ORF">AKJ61_03510</name>
</gene>
<proteinExistence type="predicted"/>
<comment type="caution">
    <text evidence="2">The sequence shown here is derived from an EMBL/GenBank/DDBJ whole genome shotgun (WGS) entry which is preliminary data.</text>
</comment>
<dbReference type="EMBL" id="LHXK01000054">
    <property type="protein sequence ID" value="KXA89112.1"/>
    <property type="molecule type" value="Genomic_DNA"/>
</dbReference>
<organism evidence="2 3">
    <name type="scientific">candidate division MSBL1 archaeon SCGC-AAA259B11</name>
    <dbReference type="NCBI Taxonomy" id="1698260"/>
    <lineage>
        <taxon>Archaea</taxon>
        <taxon>Methanobacteriati</taxon>
        <taxon>Methanobacteriota</taxon>
        <taxon>candidate division MSBL1</taxon>
    </lineage>
</organism>
<name>A0A133U4J2_9EURY</name>
<keyword evidence="3" id="KW-1185">Reference proteome</keyword>
<reference evidence="2 3" key="1">
    <citation type="journal article" date="2016" name="Sci. Rep.">
        <title>Metabolic traits of an uncultured archaeal lineage -MSBL1- from brine pools of the Red Sea.</title>
        <authorList>
            <person name="Mwirichia R."/>
            <person name="Alam I."/>
            <person name="Rashid M."/>
            <person name="Vinu M."/>
            <person name="Ba-Alawi W."/>
            <person name="Anthony Kamau A."/>
            <person name="Kamanda Ngugi D."/>
            <person name="Goker M."/>
            <person name="Klenk H.P."/>
            <person name="Bajic V."/>
            <person name="Stingl U."/>
        </authorList>
    </citation>
    <scope>NUCLEOTIDE SEQUENCE [LARGE SCALE GENOMIC DNA]</scope>
    <source>
        <strain evidence="2">SCGC-AAA259B11</strain>
    </source>
</reference>
<keyword evidence="1" id="KW-0175">Coiled coil</keyword>
<feature type="coiled-coil region" evidence="1">
    <location>
        <begin position="31"/>
        <end position="58"/>
    </location>
</feature>
<protein>
    <submittedName>
        <fullName evidence="2">Uncharacterized protein</fullName>
    </submittedName>
</protein>
<sequence>MPESISKSTAKLLKDITGEPRLNSAMRMTIKDALLYRLEKVNAEIEEYEEKYETKFEEFREAWDNDKIQDRYSYEIESDYWKWEELITRREKIEEALKWLE</sequence>
<evidence type="ECO:0000256" key="1">
    <source>
        <dbReference type="SAM" id="Coils"/>
    </source>
</evidence>
<evidence type="ECO:0000313" key="2">
    <source>
        <dbReference type="EMBL" id="KXA89112.1"/>
    </source>
</evidence>
<dbReference type="Proteomes" id="UP000070184">
    <property type="component" value="Unassembled WGS sequence"/>
</dbReference>
<accession>A0A133U4J2</accession>
<evidence type="ECO:0000313" key="3">
    <source>
        <dbReference type="Proteomes" id="UP000070184"/>
    </source>
</evidence>
<dbReference type="AlphaFoldDB" id="A0A133U4J2"/>